<feature type="compositionally biased region" description="Basic and acidic residues" evidence="5">
    <location>
        <begin position="890"/>
        <end position="907"/>
    </location>
</feature>
<evidence type="ECO:0000259" key="6">
    <source>
        <dbReference type="PROSITE" id="PS51043"/>
    </source>
</evidence>
<feature type="non-terminal residue" evidence="7">
    <location>
        <position position="907"/>
    </location>
</feature>
<dbReference type="GO" id="GO:0008526">
    <property type="term" value="F:phosphatidylinositol transfer activity"/>
    <property type="evidence" value="ECO:0007669"/>
    <property type="project" value="TreeGrafter"/>
</dbReference>
<dbReference type="GO" id="GO:0046872">
    <property type="term" value="F:metal ion binding"/>
    <property type="evidence" value="ECO:0007669"/>
    <property type="project" value="InterPro"/>
</dbReference>
<dbReference type="InterPro" id="IPR031315">
    <property type="entry name" value="LNS2/PITP"/>
</dbReference>
<dbReference type="AlphaFoldDB" id="A0A7K8WYG7"/>
<dbReference type="GO" id="GO:0008525">
    <property type="term" value="F:phosphatidylcholine transporter activity"/>
    <property type="evidence" value="ECO:0007669"/>
    <property type="project" value="TreeGrafter"/>
</dbReference>
<sequence>EWRMQSIARDSDDSSDDEFFDAHEDLSDNEEMFPKEITKWSSNDLMDKIETPECDDVQGNFFKYKLHVVFYSISRQLLQLPCGQVQPLMQPSKIHVLLLVLHGGNILDSGSGDQSSKQGDVNTITTVFDTVMRVHYPAALGHIAIKLVPCPAICSEAFSLVSSLSPYSHDEGCLSNSQDHIPLAALPLLATSSPQYQEAVATVIVRANQAYSEFIRSQEGTSFNGQVCLVGDCVGGILGFDALCYSNQTVSESQNSSRRGSVVMNNSYCASGSNLEASRHLSRSNIDIPRSNGEDSKKQLPRKRSDSSTYELDTIKQHQAFLSSLHSSVLRNDPGSRRSSSSTMLDGGNIGKFEFEITDFFLFGSPLGLVLALRKTVIPALDIFQLRPACQQVYNLFHPADPSASRLEPLLEKKFYLLPPFNIPRYQRFPLGDGNSAVLADVVQSHGGVFVESASLSTTPISAPQFRGFRRASEISIASQVSGMADSFTASNIANIAAKWWGTKRIDYALYCPDALTAFPTVALPHLFHASYWESTDVVSFLLRQVMRHENSSVLELDGKEVSVFTPSKPREKWLRKRTHVKLRNVTANHRINDTIANEDGPQTLTGRFMYGPLDMVTLTGEKVDIHIMTQPPSGEWVYFDTEISNSSGRISYVIPENRRLGIGVYPVKMVVRGDHTFADSYITVLPKGTEFVVFSIDGSFAASVSIMGSDPKVRAGAVDVVRHWQDLGYLIIYVTGRPDMQKQRVVAWLAQHNFPHGIVSFCDGLVHDPLRHKANFLKSLITDLHMRIHAAYGSTKDISVYSSISLPPTHIYIVGRPTKKLQSQCQFITEGYAAHLAQLEYNHRARPAKNTTRMALRKGSFGLPSQAEFLRKRNHLLRTISSQPSAGGHRPERTQSQSDSDKDRDR</sequence>
<keyword evidence="4" id="KW-0106">Calcium</keyword>
<dbReference type="Pfam" id="PF24695">
    <property type="entry name" value="PITM1-3"/>
    <property type="match status" value="1"/>
</dbReference>
<name>A0A7K8WYG7_9FURN</name>
<dbReference type="Gene3D" id="3.40.50.1000">
    <property type="entry name" value="HAD superfamily/HAD-like"/>
    <property type="match status" value="1"/>
</dbReference>
<protein>
    <submittedName>
        <fullName evidence="7">PITM2 protein</fullName>
    </submittedName>
</protein>
<evidence type="ECO:0000256" key="5">
    <source>
        <dbReference type="SAM" id="MobiDB-lite"/>
    </source>
</evidence>
<evidence type="ECO:0000256" key="3">
    <source>
        <dbReference type="ARBA" id="ARBA00022553"/>
    </source>
</evidence>
<dbReference type="FunFam" id="3.40.50.1000:FF:000173">
    <property type="entry name" value="Membrane-associated phosphatidylinositol transfer protein 2"/>
    <property type="match status" value="1"/>
</dbReference>
<evidence type="ECO:0000256" key="2">
    <source>
        <dbReference type="ARBA" id="ARBA00010316"/>
    </source>
</evidence>
<dbReference type="Pfam" id="PF24694">
    <property type="entry name" value="LNS2_PITM1-3"/>
    <property type="match status" value="1"/>
</dbReference>
<proteinExistence type="inferred from homology"/>
<comment type="subcellular location">
    <subcellularLocation>
        <location evidence="1">Endomembrane system</location>
        <topology evidence="1">Peripheral membrane protein</topology>
    </subcellularLocation>
</comment>
<dbReference type="InterPro" id="IPR001666">
    <property type="entry name" value="PI_transfer"/>
</dbReference>
<evidence type="ECO:0000256" key="4">
    <source>
        <dbReference type="ARBA" id="ARBA00022837"/>
    </source>
</evidence>
<dbReference type="SMART" id="SM01127">
    <property type="entry name" value="DDHD"/>
    <property type="match status" value="1"/>
</dbReference>
<evidence type="ECO:0000313" key="8">
    <source>
        <dbReference type="Proteomes" id="UP000588334"/>
    </source>
</evidence>
<evidence type="ECO:0000313" key="7">
    <source>
        <dbReference type="EMBL" id="NXF83040.1"/>
    </source>
</evidence>
<feature type="domain" description="DDHD" evidence="6">
    <location>
        <begin position="353"/>
        <end position="548"/>
    </location>
</feature>
<dbReference type="EMBL" id="VWZF01006663">
    <property type="protein sequence ID" value="NXF83040.1"/>
    <property type="molecule type" value="Genomic_DNA"/>
</dbReference>
<dbReference type="SUPFAM" id="SSF56784">
    <property type="entry name" value="HAD-like"/>
    <property type="match status" value="1"/>
</dbReference>
<dbReference type="InterPro" id="IPR036412">
    <property type="entry name" value="HAD-like_sf"/>
</dbReference>
<organism evidence="7 8">
    <name type="scientific">Sclerurus mexicanus</name>
    <name type="common">tawny-throated leaftosser</name>
    <dbReference type="NCBI Taxonomy" id="265632"/>
    <lineage>
        <taxon>Eukaryota</taxon>
        <taxon>Metazoa</taxon>
        <taxon>Chordata</taxon>
        <taxon>Craniata</taxon>
        <taxon>Vertebrata</taxon>
        <taxon>Euteleostomi</taxon>
        <taxon>Archelosauria</taxon>
        <taxon>Archosauria</taxon>
        <taxon>Dinosauria</taxon>
        <taxon>Saurischia</taxon>
        <taxon>Theropoda</taxon>
        <taxon>Coelurosauria</taxon>
        <taxon>Aves</taxon>
        <taxon>Neognathae</taxon>
        <taxon>Neoaves</taxon>
        <taxon>Telluraves</taxon>
        <taxon>Australaves</taxon>
        <taxon>Passeriformes</taxon>
        <taxon>Furnariidae</taxon>
        <taxon>Sclerurus</taxon>
    </lineage>
</organism>
<dbReference type="Proteomes" id="UP000588334">
    <property type="component" value="Unassembled WGS sequence"/>
</dbReference>
<gene>
    <name evidence="7" type="primary">Pitpnm2_0</name>
    <name evidence="7" type="ORF">SCLMEX_R12254</name>
</gene>
<keyword evidence="8" id="KW-1185">Reference proteome</keyword>
<dbReference type="GO" id="GO:0035091">
    <property type="term" value="F:phosphatidylinositol binding"/>
    <property type="evidence" value="ECO:0007669"/>
    <property type="project" value="TreeGrafter"/>
</dbReference>
<feature type="compositionally biased region" description="Basic and acidic residues" evidence="5">
    <location>
        <begin position="292"/>
        <end position="306"/>
    </location>
</feature>
<dbReference type="InterPro" id="IPR023214">
    <property type="entry name" value="HAD_sf"/>
</dbReference>
<dbReference type="GO" id="GO:0005737">
    <property type="term" value="C:cytoplasm"/>
    <property type="evidence" value="ECO:0007669"/>
    <property type="project" value="TreeGrafter"/>
</dbReference>
<dbReference type="GO" id="GO:0012505">
    <property type="term" value="C:endomembrane system"/>
    <property type="evidence" value="ECO:0007669"/>
    <property type="project" value="UniProtKB-SubCell"/>
</dbReference>
<feature type="region of interest" description="Disordered" evidence="5">
    <location>
        <begin position="880"/>
        <end position="907"/>
    </location>
</feature>
<dbReference type="OrthoDB" id="10053061at2759"/>
<dbReference type="Pfam" id="PF02862">
    <property type="entry name" value="DDHD"/>
    <property type="match status" value="1"/>
</dbReference>
<feature type="region of interest" description="Disordered" evidence="5">
    <location>
        <begin position="1"/>
        <end position="27"/>
    </location>
</feature>
<feature type="non-terminal residue" evidence="7">
    <location>
        <position position="1"/>
    </location>
</feature>
<comment type="similarity">
    <text evidence="2">Belongs to the PtdIns transfer protein family. PI transfer class IIA subfamily.</text>
</comment>
<accession>A0A7K8WYG7</accession>
<dbReference type="PANTHER" id="PTHR10658">
    <property type="entry name" value="PHOSPHATIDYLINOSITOL TRANSFER PROTEIN"/>
    <property type="match status" value="1"/>
</dbReference>
<reference evidence="7 8" key="1">
    <citation type="submission" date="2019-09" db="EMBL/GenBank/DDBJ databases">
        <title>Bird 10,000 Genomes (B10K) Project - Family phase.</title>
        <authorList>
            <person name="Zhang G."/>
        </authorList>
    </citation>
    <scope>NUCLEOTIDE SEQUENCE [LARGE SCALE GENOMIC DNA]</scope>
    <source>
        <strain evidence="7">B10K-DU-001-03</strain>
        <tissue evidence="7">Muscle</tissue>
    </source>
</reference>
<dbReference type="SMART" id="SM00775">
    <property type="entry name" value="LNS2"/>
    <property type="match status" value="1"/>
</dbReference>
<dbReference type="GO" id="GO:0031210">
    <property type="term" value="F:phosphatidylcholine binding"/>
    <property type="evidence" value="ECO:0007669"/>
    <property type="project" value="TreeGrafter"/>
</dbReference>
<dbReference type="PROSITE" id="PS51043">
    <property type="entry name" value="DDHD"/>
    <property type="match status" value="1"/>
</dbReference>
<keyword evidence="3" id="KW-0597">Phosphoprotein</keyword>
<feature type="region of interest" description="Disordered" evidence="5">
    <location>
        <begin position="281"/>
        <end position="310"/>
    </location>
</feature>
<dbReference type="InterPro" id="IPR004177">
    <property type="entry name" value="DDHD_dom"/>
</dbReference>
<comment type="caution">
    <text evidence="7">The sequence shown here is derived from an EMBL/GenBank/DDBJ whole genome shotgun (WGS) entry which is preliminary data.</text>
</comment>
<dbReference type="PANTHER" id="PTHR10658:SF41">
    <property type="entry name" value="MEMBRANE-ASSOCIATED PHOSPHATIDYLINOSITOL TRANSFER PROTEIN 2"/>
    <property type="match status" value="1"/>
</dbReference>
<evidence type="ECO:0000256" key="1">
    <source>
        <dbReference type="ARBA" id="ARBA00004184"/>
    </source>
</evidence>